<organism evidence="1 2">
    <name type="scientific">Clonostachys chloroleuca</name>
    <dbReference type="NCBI Taxonomy" id="1926264"/>
    <lineage>
        <taxon>Eukaryota</taxon>
        <taxon>Fungi</taxon>
        <taxon>Dikarya</taxon>
        <taxon>Ascomycota</taxon>
        <taxon>Pezizomycotina</taxon>
        <taxon>Sordariomycetes</taxon>
        <taxon>Hypocreomycetidae</taxon>
        <taxon>Hypocreales</taxon>
        <taxon>Bionectriaceae</taxon>
        <taxon>Clonostachys</taxon>
    </lineage>
</organism>
<comment type="caution">
    <text evidence="1">The sequence shown here is derived from an EMBL/GenBank/DDBJ whole genome shotgun (WGS) entry which is preliminary data.</text>
</comment>
<name>A0AA35Q426_9HYPO</name>
<keyword evidence="2" id="KW-1185">Reference proteome</keyword>
<dbReference type="EMBL" id="CABFNP030001261">
    <property type="protein sequence ID" value="CAI6095148.1"/>
    <property type="molecule type" value="Genomic_DNA"/>
</dbReference>
<dbReference type="Proteomes" id="UP001160390">
    <property type="component" value="Unassembled WGS sequence"/>
</dbReference>
<feature type="non-terminal residue" evidence="1">
    <location>
        <position position="86"/>
    </location>
</feature>
<sequence length="86" mass="9323">MHYAAQSPNNVTRLVVHSEIQSATHILTVRQRMIGTSANTRKQGIAFAAKLAAQTNFPSDELQLVDSAYRKVVESTVSGAQPEVEG</sequence>
<proteinExistence type="predicted"/>
<protein>
    <submittedName>
        <fullName evidence="1">Uncharacterized protein</fullName>
    </submittedName>
</protein>
<reference evidence="1" key="1">
    <citation type="submission" date="2023-01" db="EMBL/GenBank/DDBJ databases">
        <authorList>
            <person name="Piombo E."/>
        </authorList>
    </citation>
    <scope>NUCLEOTIDE SEQUENCE</scope>
</reference>
<gene>
    <name evidence="1" type="ORF">CCHLO57077_00007696</name>
</gene>
<evidence type="ECO:0000313" key="1">
    <source>
        <dbReference type="EMBL" id="CAI6095148.1"/>
    </source>
</evidence>
<accession>A0AA35Q426</accession>
<evidence type="ECO:0000313" key="2">
    <source>
        <dbReference type="Proteomes" id="UP001160390"/>
    </source>
</evidence>
<dbReference type="AlphaFoldDB" id="A0AA35Q426"/>